<feature type="disulfide bond" evidence="5">
    <location>
        <begin position="181"/>
        <end position="191"/>
    </location>
</feature>
<dbReference type="InParanoid" id="A0A7M7NPX1"/>
<evidence type="ECO:0000313" key="8">
    <source>
        <dbReference type="Proteomes" id="UP000007110"/>
    </source>
</evidence>
<keyword evidence="4" id="KW-0325">Glycoprotein</keyword>
<dbReference type="AlphaFoldDB" id="A0A7M7NPX1"/>
<organism evidence="7 8">
    <name type="scientific">Strongylocentrotus purpuratus</name>
    <name type="common">Purple sea urchin</name>
    <dbReference type="NCBI Taxonomy" id="7668"/>
    <lineage>
        <taxon>Eukaryota</taxon>
        <taxon>Metazoa</taxon>
        <taxon>Echinodermata</taxon>
        <taxon>Eleutherozoa</taxon>
        <taxon>Echinozoa</taxon>
        <taxon>Echinoidea</taxon>
        <taxon>Euechinoidea</taxon>
        <taxon>Echinacea</taxon>
        <taxon>Camarodonta</taxon>
        <taxon>Echinidea</taxon>
        <taxon>Strongylocentrotidae</taxon>
        <taxon>Strongylocentrotus</taxon>
    </lineage>
</organism>
<dbReference type="OrthoDB" id="10051855at2759"/>
<feature type="disulfide bond" evidence="5">
    <location>
        <begin position="48"/>
        <end position="109"/>
    </location>
</feature>
<feature type="domain" description="SRCR" evidence="6">
    <location>
        <begin position="113"/>
        <end position="212"/>
    </location>
</feature>
<dbReference type="OMA" id="ISCTHDE"/>
<dbReference type="PANTHER" id="PTHR47653">
    <property type="entry name" value="PROTEIN BARK BEETLE"/>
    <property type="match status" value="1"/>
</dbReference>
<dbReference type="EnsemblMetazoa" id="XM_030984099">
    <property type="protein sequence ID" value="XP_030839959"/>
    <property type="gene ID" value="LOC115923458"/>
</dbReference>
<feature type="domain" description="SRCR" evidence="6">
    <location>
        <begin position="10"/>
        <end position="110"/>
    </location>
</feature>
<dbReference type="PRINTS" id="PR00258">
    <property type="entry name" value="SPERACTRCPTR"/>
</dbReference>
<dbReference type="Gene3D" id="3.10.250.10">
    <property type="entry name" value="SRCR-like domain"/>
    <property type="match status" value="2"/>
</dbReference>
<dbReference type="InterPro" id="IPR036772">
    <property type="entry name" value="SRCR-like_dom_sf"/>
</dbReference>
<evidence type="ECO:0000256" key="1">
    <source>
        <dbReference type="ARBA" id="ARBA00022729"/>
    </source>
</evidence>
<evidence type="ECO:0000256" key="4">
    <source>
        <dbReference type="ARBA" id="ARBA00023180"/>
    </source>
</evidence>
<dbReference type="GeneID" id="115923458"/>
<dbReference type="FunFam" id="3.10.250.10:FF:000011">
    <property type="entry name" value="Scavenger receptor class A member 5"/>
    <property type="match status" value="1"/>
</dbReference>
<dbReference type="SUPFAM" id="SSF56487">
    <property type="entry name" value="SRCR-like"/>
    <property type="match status" value="2"/>
</dbReference>
<evidence type="ECO:0000256" key="5">
    <source>
        <dbReference type="PROSITE-ProRule" id="PRU00196"/>
    </source>
</evidence>
<evidence type="ECO:0000256" key="3">
    <source>
        <dbReference type="ARBA" id="ARBA00023157"/>
    </source>
</evidence>
<keyword evidence="1" id="KW-0732">Signal</keyword>
<evidence type="ECO:0000256" key="2">
    <source>
        <dbReference type="ARBA" id="ARBA00022737"/>
    </source>
</evidence>
<dbReference type="PROSITE" id="PS50287">
    <property type="entry name" value="SRCR_2"/>
    <property type="match status" value="2"/>
</dbReference>
<dbReference type="FunFam" id="3.10.250.10:FF:000006">
    <property type="entry name" value="neurotrypsin isoform X2"/>
    <property type="match status" value="1"/>
</dbReference>
<dbReference type="RefSeq" id="XP_030839959.1">
    <property type="nucleotide sequence ID" value="XM_030984099.1"/>
</dbReference>
<dbReference type="SMART" id="SM00202">
    <property type="entry name" value="SR"/>
    <property type="match status" value="2"/>
</dbReference>
<evidence type="ECO:0000259" key="6">
    <source>
        <dbReference type="PROSITE" id="PS50287"/>
    </source>
</evidence>
<proteinExistence type="predicted"/>
<dbReference type="InterPro" id="IPR001190">
    <property type="entry name" value="SRCR"/>
</dbReference>
<dbReference type="PANTHER" id="PTHR47653:SF1">
    <property type="entry name" value="DELETED IN MALIGNANT BRAIN TUMORS 1 PROTEIN"/>
    <property type="match status" value="1"/>
</dbReference>
<comment type="caution">
    <text evidence="5">Lacks conserved residue(s) required for the propagation of feature annotation.</text>
</comment>
<dbReference type="KEGG" id="spu:115923458"/>
<dbReference type="Proteomes" id="UP000007110">
    <property type="component" value="Unassembled WGS sequence"/>
</dbReference>
<accession>A0A7M7NPX1</accession>
<dbReference type="InterPro" id="IPR053243">
    <property type="entry name" value="SJ_maturation_regulator"/>
</dbReference>
<name>A0A7M7NPX1_STRPU</name>
<dbReference type="PROSITE" id="PS00420">
    <property type="entry name" value="SRCR_1"/>
    <property type="match status" value="2"/>
</dbReference>
<dbReference type="GO" id="GO:0016020">
    <property type="term" value="C:membrane"/>
    <property type="evidence" value="ECO:0007669"/>
    <property type="project" value="InterPro"/>
</dbReference>
<protein>
    <recommendedName>
        <fullName evidence="6">SRCR domain-containing protein</fullName>
    </recommendedName>
</protein>
<sequence length="250" mass="26033">KALYCFVSDVRLVDGITLGEGRVEVLYNGEWGTVCDDGWDLTDANVVCESLGLGAATDAFQTTFFGQGSGSIVLDDVSCSGDETSIFGCGNAGLGIHDCGHSEDAGVRCENGVRLVAGSDANEGRVEVYYGGAWGTVCDDFWDDTDAGVVCRSLGFDSGIGVGRAQFGIGSGDIILDDVSCTGTETNLGDCSNAGLGVNNCGHSEDAGVLCSQTTSAGRMFVLTSHIFVKISNLISSLRLFTIVLHNVEY</sequence>
<keyword evidence="3 5" id="KW-1015">Disulfide bond</keyword>
<reference evidence="8" key="1">
    <citation type="submission" date="2015-02" db="EMBL/GenBank/DDBJ databases">
        <title>Genome sequencing for Strongylocentrotus purpuratus.</title>
        <authorList>
            <person name="Murali S."/>
            <person name="Liu Y."/>
            <person name="Vee V."/>
            <person name="English A."/>
            <person name="Wang M."/>
            <person name="Skinner E."/>
            <person name="Han Y."/>
            <person name="Muzny D.M."/>
            <person name="Worley K.C."/>
            <person name="Gibbs R.A."/>
        </authorList>
    </citation>
    <scope>NUCLEOTIDE SEQUENCE</scope>
</reference>
<reference evidence="7" key="2">
    <citation type="submission" date="2021-01" db="UniProtKB">
        <authorList>
            <consortium name="EnsemblMetazoa"/>
        </authorList>
    </citation>
    <scope>IDENTIFICATION</scope>
</reference>
<keyword evidence="8" id="KW-1185">Reference proteome</keyword>
<dbReference type="Pfam" id="PF00530">
    <property type="entry name" value="SRCR"/>
    <property type="match status" value="2"/>
</dbReference>
<evidence type="ECO:0000313" key="7">
    <source>
        <dbReference type="EnsemblMetazoa" id="XP_030839959"/>
    </source>
</evidence>
<feature type="disulfide bond" evidence="5">
    <location>
        <begin position="35"/>
        <end position="99"/>
    </location>
</feature>
<feature type="disulfide bond" evidence="5">
    <location>
        <begin position="79"/>
        <end position="89"/>
    </location>
</feature>
<keyword evidence="2" id="KW-0677">Repeat</keyword>